<name>A0A0A2E4V2_9PORP</name>
<dbReference type="STRING" id="28115.HQ47_09570"/>
<sequence>MKYSYDLLKKRYEDALFQAKVSEQNLQRRLQYLNENKSDIIKQKAYRAVAPHNSFADRTVRRIKIFKGHAGQIFSSFIPGILKPSKQKNENILGHIRNTGGRITGCSSNERPRPLEMTTADEQLGQNIYEIIKPVLWIGTMSFVKRNFLNRIFRRKKK</sequence>
<dbReference type="Proteomes" id="UP000030103">
    <property type="component" value="Unassembled WGS sequence"/>
</dbReference>
<organism evidence="1 3">
    <name type="scientific">Porphyromonas macacae</name>
    <dbReference type="NCBI Taxonomy" id="28115"/>
    <lineage>
        <taxon>Bacteria</taxon>
        <taxon>Pseudomonadati</taxon>
        <taxon>Bacteroidota</taxon>
        <taxon>Bacteroidia</taxon>
        <taxon>Bacteroidales</taxon>
        <taxon>Porphyromonadaceae</taxon>
        <taxon>Porphyromonas</taxon>
    </lineage>
</organism>
<keyword evidence="3" id="KW-1185">Reference proteome</keyword>
<evidence type="ECO:0000313" key="2">
    <source>
        <dbReference type="EMBL" id="SUB89815.1"/>
    </source>
</evidence>
<dbReference type="EMBL" id="JRFA01000028">
    <property type="protein sequence ID" value="KGN72475.1"/>
    <property type="molecule type" value="Genomic_DNA"/>
</dbReference>
<reference evidence="1 3" key="1">
    <citation type="submission" date="2014-09" db="EMBL/GenBank/DDBJ databases">
        <title>Draft Genome Sequence of Porphyromonas macacae COT-192_OH2859.</title>
        <authorList>
            <person name="Wallis C."/>
            <person name="Deusch O."/>
            <person name="O'Flynn C."/>
            <person name="Davis I."/>
            <person name="Horsfall A."/>
            <person name="Kirkwood N."/>
            <person name="Harris S."/>
            <person name="Eisen J.A."/>
            <person name="Coil D.A."/>
            <person name="Darling A.E."/>
            <person name="Jospin G."/>
            <person name="Alexiev A."/>
        </authorList>
    </citation>
    <scope>NUCLEOTIDE SEQUENCE [LARGE SCALE GENOMIC DNA]</scope>
    <source>
        <strain evidence="3">COT-192 OH2859</strain>
        <strain evidence="1">COT-192_OH2859</strain>
    </source>
</reference>
<reference evidence="2 4" key="2">
    <citation type="submission" date="2018-06" db="EMBL/GenBank/DDBJ databases">
        <authorList>
            <consortium name="Pathogen Informatics"/>
            <person name="Doyle S."/>
        </authorList>
    </citation>
    <scope>NUCLEOTIDE SEQUENCE [LARGE SCALE GENOMIC DNA]</scope>
    <source>
        <strain evidence="2 4">NCTC11632</strain>
    </source>
</reference>
<accession>A0A0A2E4V2</accession>
<evidence type="ECO:0000313" key="3">
    <source>
        <dbReference type="Proteomes" id="UP000030103"/>
    </source>
</evidence>
<dbReference type="Proteomes" id="UP000254156">
    <property type="component" value="Unassembled WGS sequence"/>
</dbReference>
<evidence type="ECO:0000313" key="1">
    <source>
        <dbReference type="EMBL" id="KGN72475.1"/>
    </source>
</evidence>
<proteinExistence type="predicted"/>
<protein>
    <submittedName>
        <fullName evidence="1">Uncharacterized protein</fullName>
    </submittedName>
</protein>
<dbReference type="RefSeq" id="WP_025004574.1">
    <property type="nucleotide sequence ID" value="NZ_JRFA01000028.1"/>
</dbReference>
<evidence type="ECO:0000313" key="4">
    <source>
        <dbReference type="Proteomes" id="UP000254156"/>
    </source>
</evidence>
<dbReference type="AlphaFoldDB" id="A0A0A2E4V2"/>
<gene>
    <name evidence="1" type="ORF">HQ47_09570</name>
    <name evidence="2" type="ORF">NCTC11632_01944</name>
</gene>
<dbReference type="EMBL" id="UGTF01000002">
    <property type="protein sequence ID" value="SUB89815.1"/>
    <property type="molecule type" value="Genomic_DNA"/>
</dbReference>